<protein>
    <submittedName>
        <fullName evidence="1">Uncharacterized protein</fullName>
    </submittedName>
</protein>
<accession>A0ACC2MCJ6</accession>
<organism evidence="1 2">
    <name type="scientific">Persea americana</name>
    <name type="common">Avocado</name>
    <dbReference type="NCBI Taxonomy" id="3435"/>
    <lineage>
        <taxon>Eukaryota</taxon>
        <taxon>Viridiplantae</taxon>
        <taxon>Streptophyta</taxon>
        <taxon>Embryophyta</taxon>
        <taxon>Tracheophyta</taxon>
        <taxon>Spermatophyta</taxon>
        <taxon>Magnoliopsida</taxon>
        <taxon>Magnoliidae</taxon>
        <taxon>Laurales</taxon>
        <taxon>Lauraceae</taxon>
        <taxon>Persea</taxon>
    </lineage>
</organism>
<name>A0ACC2MCJ6_PERAE</name>
<reference evidence="1 2" key="1">
    <citation type="journal article" date="2022" name="Hortic Res">
        <title>A haplotype resolved chromosomal level avocado genome allows analysis of novel avocado genes.</title>
        <authorList>
            <person name="Nath O."/>
            <person name="Fletcher S.J."/>
            <person name="Hayward A."/>
            <person name="Shaw L.M."/>
            <person name="Masouleh A.K."/>
            <person name="Furtado A."/>
            <person name="Henry R.J."/>
            <person name="Mitter N."/>
        </authorList>
    </citation>
    <scope>NUCLEOTIDE SEQUENCE [LARGE SCALE GENOMIC DNA]</scope>
    <source>
        <strain evidence="2">cv. Hass</strain>
    </source>
</reference>
<comment type="caution">
    <text evidence="1">The sequence shown here is derived from an EMBL/GenBank/DDBJ whole genome shotgun (WGS) entry which is preliminary data.</text>
</comment>
<sequence>MGISFTASGLKGESIFLSRCFVEWPSYTVHLIMQLFPFRGSHITAVELDDDGEGDTAGPSGVGPSGVGPSVVADSDEGNSRDDQIGEVAINALNDRIGRLEVRVKEGFAEMRQGFVEMLDRLCRD</sequence>
<keyword evidence="2" id="KW-1185">Reference proteome</keyword>
<dbReference type="Proteomes" id="UP001234297">
    <property type="component" value="Chromosome 2"/>
</dbReference>
<dbReference type="EMBL" id="CM056810">
    <property type="protein sequence ID" value="KAJ8643366.1"/>
    <property type="molecule type" value="Genomic_DNA"/>
</dbReference>
<proteinExistence type="predicted"/>
<gene>
    <name evidence="1" type="ORF">MRB53_005114</name>
</gene>
<evidence type="ECO:0000313" key="2">
    <source>
        <dbReference type="Proteomes" id="UP001234297"/>
    </source>
</evidence>
<evidence type="ECO:0000313" key="1">
    <source>
        <dbReference type="EMBL" id="KAJ8643366.1"/>
    </source>
</evidence>